<evidence type="ECO:0000256" key="1">
    <source>
        <dbReference type="ARBA" id="ARBA00023125"/>
    </source>
</evidence>
<dbReference type="PANTHER" id="PTHR33164:SF89">
    <property type="entry name" value="MARR FAMILY REGULATORY PROTEIN"/>
    <property type="match status" value="1"/>
</dbReference>
<evidence type="ECO:0000313" key="4">
    <source>
        <dbReference type="Proteomes" id="UP000005850"/>
    </source>
</evidence>
<dbReference type="HOGENOM" id="CLU_083287_27_7_9"/>
<dbReference type="SUPFAM" id="SSF46785">
    <property type="entry name" value="Winged helix' DNA-binding domain"/>
    <property type="match status" value="1"/>
</dbReference>
<keyword evidence="3" id="KW-0614">Plasmid</keyword>
<organism evidence="3 4">
    <name type="scientific">Brevibacillus laterosporus LMG 15441</name>
    <dbReference type="NCBI Taxonomy" id="1042163"/>
    <lineage>
        <taxon>Bacteria</taxon>
        <taxon>Bacillati</taxon>
        <taxon>Bacillota</taxon>
        <taxon>Bacilli</taxon>
        <taxon>Bacillales</taxon>
        <taxon>Paenibacillaceae</taxon>
        <taxon>Brevibacillus</taxon>
    </lineage>
</organism>
<dbReference type="GO" id="GO:0003677">
    <property type="term" value="F:DNA binding"/>
    <property type="evidence" value="ECO:0007669"/>
    <property type="project" value="UniProtKB-KW"/>
</dbReference>
<keyword evidence="1" id="KW-0238">DNA-binding</keyword>
<keyword evidence="4" id="KW-1185">Reference proteome</keyword>
<sequence>MEELITMAKLLKEASALFTWITREELESKDITWQQVLILEQIVHDPKTIGEISKAVSLSYSTVSGLIDRLERDNIVIRLKDKKDKRLVWVAMSPRFDHANEFAGRQAEMETFEQQTTQMISSLHVLQEMYTTKKRITS</sequence>
<dbReference type="RefSeq" id="WP_003339765.1">
    <property type="nucleotide sequence ID" value="NZ_CP007807.1"/>
</dbReference>
<dbReference type="GO" id="GO:0006950">
    <property type="term" value="P:response to stress"/>
    <property type="evidence" value="ECO:0007669"/>
    <property type="project" value="TreeGrafter"/>
</dbReference>
<evidence type="ECO:0000259" key="2">
    <source>
        <dbReference type="PROSITE" id="PS50995"/>
    </source>
</evidence>
<dbReference type="KEGG" id="blr:BRLA_33p000250"/>
<feature type="domain" description="HTH marR-type" evidence="2">
    <location>
        <begin position="1"/>
        <end position="138"/>
    </location>
</feature>
<dbReference type="AlphaFoldDB" id="A0A075R8P4"/>
<reference evidence="3 4" key="1">
    <citation type="journal article" date="2011" name="J. Bacteriol.">
        <title>Genome sequence of Brevibacillus laterosporus LMG 15441, a pathogen of invertebrates.</title>
        <authorList>
            <person name="Djukic M."/>
            <person name="Poehlein A."/>
            <person name="Thurmer A."/>
            <person name="Daniel R."/>
        </authorList>
    </citation>
    <scope>NUCLEOTIDE SEQUENCE [LARGE SCALE GENOMIC DNA]</scope>
    <source>
        <strain evidence="3 4">LMG 15441</strain>
        <plasmid evidence="3 4">pBRLA33</plasmid>
    </source>
</reference>
<dbReference type="InterPro" id="IPR011991">
    <property type="entry name" value="ArsR-like_HTH"/>
</dbReference>
<dbReference type="InterPro" id="IPR036390">
    <property type="entry name" value="WH_DNA-bd_sf"/>
</dbReference>
<name>A0A075R8P4_BRELA</name>
<dbReference type="InterPro" id="IPR036388">
    <property type="entry name" value="WH-like_DNA-bd_sf"/>
</dbReference>
<gene>
    <name evidence="3" type="primary">yusO_3</name>
    <name evidence="3" type="ORF">BRLA_33p000250</name>
</gene>
<accession>A0A075R8P4</accession>
<dbReference type="InterPro" id="IPR039422">
    <property type="entry name" value="MarR/SlyA-like"/>
</dbReference>
<dbReference type="InterPro" id="IPR000835">
    <property type="entry name" value="HTH_MarR-typ"/>
</dbReference>
<dbReference type="EMBL" id="CP007807">
    <property type="protein sequence ID" value="AIG28952.1"/>
    <property type="molecule type" value="Genomic_DNA"/>
</dbReference>
<dbReference type="Proteomes" id="UP000005850">
    <property type="component" value="Plasmid pBRLA33"/>
</dbReference>
<dbReference type="Pfam" id="PF01047">
    <property type="entry name" value="MarR"/>
    <property type="match status" value="1"/>
</dbReference>
<evidence type="ECO:0000313" key="3">
    <source>
        <dbReference type="EMBL" id="AIG28952.1"/>
    </source>
</evidence>
<dbReference type="SMART" id="SM00347">
    <property type="entry name" value="HTH_MARR"/>
    <property type="match status" value="1"/>
</dbReference>
<proteinExistence type="predicted"/>
<geneLocation type="plasmid" evidence="3 4">
    <name>pBRLA33</name>
</geneLocation>
<dbReference type="CDD" id="cd00090">
    <property type="entry name" value="HTH_ARSR"/>
    <property type="match status" value="1"/>
</dbReference>
<dbReference type="PANTHER" id="PTHR33164">
    <property type="entry name" value="TRANSCRIPTIONAL REGULATOR, MARR FAMILY"/>
    <property type="match status" value="1"/>
</dbReference>
<dbReference type="Gene3D" id="1.10.10.10">
    <property type="entry name" value="Winged helix-like DNA-binding domain superfamily/Winged helix DNA-binding domain"/>
    <property type="match status" value="1"/>
</dbReference>
<protein>
    <submittedName>
        <fullName evidence="3">Putative HTH-type transcriptional regulator YusO</fullName>
    </submittedName>
</protein>
<dbReference type="PROSITE" id="PS50995">
    <property type="entry name" value="HTH_MARR_2"/>
    <property type="match status" value="1"/>
</dbReference>
<dbReference type="GO" id="GO:0003700">
    <property type="term" value="F:DNA-binding transcription factor activity"/>
    <property type="evidence" value="ECO:0007669"/>
    <property type="project" value="InterPro"/>
</dbReference>